<dbReference type="GO" id="GO:0006631">
    <property type="term" value="P:fatty acid metabolic process"/>
    <property type="evidence" value="ECO:0007669"/>
    <property type="project" value="InterPro"/>
</dbReference>
<comment type="similarity">
    <text evidence="5 16">Belongs to the acid ceramidase family.</text>
</comment>
<dbReference type="EC" id="3.5.1.23" evidence="6"/>
<keyword evidence="13" id="KW-0325">Glycoprotein</keyword>
<feature type="domain" description="Choloylglycine hydrolase/NAAA C-terminal" evidence="19">
    <location>
        <begin position="166"/>
        <end position="351"/>
    </location>
</feature>
<dbReference type="GO" id="GO:0005576">
    <property type="term" value="C:extracellular region"/>
    <property type="evidence" value="ECO:0007669"/>
    <property type="project" value="UniProtKB-SubCell"/>
</dbReference>
<dbReference type="AlphaFoldDB" id="A0A6P8ZYW6"/>
<dbReference type="PANTHER" id="PTHR28583">
    <property type="entry name" value="ACID AMIDASE"/>
    <property type="match status" value="1"/>
</dbReference>
<dbReference type="PIRSF" id="PIRSF017632">
    <property type="entry name" value="Acid_ceramidase-like"/>
    <property type="match status" value="1"/>
</dbReference>
<keyword evidence="9 16" id="KW-0378">Hydrolase</keyword>
<feature type="active site" description="Nucleophile" evidence="17">
    <location>
        <position position="166"/>
    </location>
</feature>
<dbReference type="InterPro" id="IPR029132">
    <property type="entry name" value="CBAH/NAAA_C"/>
</dbReference>
<evidence type="ECO:0000256" key="17">
    <source>
        <dbReference type="PIRSR" id="PIRSR017632-1"/>
    </source>
</evidence>
<reference evidence="22" key="1">
    <citation type="submission" date="2025-08" db="UniProtKB">
        <authorList>
            <consortium name="RefSeq"/>
        </authorList>
    </citation>
    <scope>IDENTIFICATION</scope>
    <source>
        <tissue evidence="22">Total insect</tissue>
    </source>
</reference>
<evidence type="ECO:0000256" key="7">
    <source>
        <dbReference type="ARBA" id="ARBA00022525"/>
    </source>
</evidence>
<organism evidence="22">
    <name type="scientific">Thrips palmi</name>
    <name type="common">Melon thrips</name>
    <dbReference type="NCBI Taxonomy" id="161013"/>
    <lineage>
        <taxon>Eukaryota</taxon>
        <taxon>Metazoa</taxon>
        <taxon>Ecdysozoa</taxon>
        <taxon>Arthropoda</taxon>
        <taxon>Hexapoda</taxon>
        <taxon>Insecta</taxon>
        <taxon>Pterygota</taxon>
        <taxon>Neoptera</taxon>
        <taxon>Paraneoptera</taxon>
        <taxon>Thysanoptera</taxon>
        <taxon>Terebrantia</taxon>
        <taxon>Thripoidea</taxon>
        <taxon>Thripidae</taxon>
        <taxon>Thrips</taxon>
    </lineage>
</organism>
<dbReference type="GO" id="GO:0006665">
    <property type="term" value="P:sphingolipid metabolic process"/>
    <property type="evidence" value="ECO:0007669"/>
    <property type="project" value="UniProtKB-KW"/>
</dbReference>
<evidence type="ECO:0000256" key="18">
    <source>
        <dbReference type="SAM" id="SignalP"/>
    </source>
</evidence>
<evidence type="ECO:0000256" key="2">
    <source>
        <dbReference type="ARBA" id="ARBA00004613"/>
    </source>
</evidence>
<evidence type="ECO:0000256" key="10">
    <source>
        <dbReference type="ARBA" id="ARBA00022919"/>
    </source>
</evidence>
<keyword evidence="10" id="KW-0746">Sphingolipid metabolism</keyword>
<dbReference type="Pfam" id="PF15508">
    <property type="entry name" value="NAAA-beta"/>
    <property type="match status" value="1"/>
</dbReference>
<evidence type="ECO:0000313" key="22">
    <source>
        <dbReference type="RefSeq" id="XP_034250617.1"/>
    </source>
</evidence>
<keyword evidence="7" id="KW-0964">Secreted</keyword>
<evidence type="ECO:0000256" key="1">
    <source>
        <dbReference type="ARBA" id="ARBA00004371"/>
    </source>
</evidence>
<evidence type="ECO:0000256" key="9">
    <source>
        <dbReference type="ARBA" id="ARBA00022801"/>
    </source>
</evidence>
<dbReference type="RefSeq" id="XP_034250617.1">
    <property type="nucleotide sequence ID" value="XM_034394726.1"/>
</dbReference>
<dbReference type="GO" id="GO:0005764">
    <property type="term" value="C:lysosome"/>
    <property type="evidence" value="ECO:0007669"/>
    <property type="project" value="UniProtKB-SubCell"/>
</dbReference>
<keyword evidence="8 18" id="KW-0732">Signal</keyword>
<dbReference type="PANTHER" id="PTHR28583:SF1">
    <property type="entry name" value="ACID CERAMIDASE"/>
    <property type="match status" value="1"/>
</dbReference>
<gene>
    <name evidence="22" type="primary">LOC117651021</name>
</gene>
<dbReference type="GO" id="GO:0017064">
    <property type="term" value="F:fatty acid amide hydrolase activity"/>
    <property type="evidence" value="ECO:0007669"/>
    <property type="project" value="InterPro"/>
</dbReference>
<evidence type="ECO:0000256" key="11">
    <source>
        <dbReference type="ARBA" id="ARBA00023098"/>
    </source>
</evidence>
<evidence type="ECO:0000313" key="21">
    <source>
        <dbReference type="Proteomes" id="UP000515158"/>
    </source>
</evidence>
<evidence type="ECO:0000259" key="20">
    <source>
        <dbReference type="Pfam" id="PF15508"/>
    </source>
</evidence>
<dbReference type="GeneID" id="117651021"/>
<evidence type="ECO:0000256" key="4">
    <source>
        <dbReference type="ARBA" id="ARBA00004991"/>
    </source>
</evidence>
<keyword evidence="12" id="KW-1015">Disulfide bond</keyword>
<comment type="pathway">
    <text evidence="3">Lipid metabolism; sphingolipid metabolism.</text>
</comment>
<dbReference type="Proteomes" id="UP000515158">
    <property type="component" value="Unplaced"/>
</dbReference>
<evidence type="ECO:0000259" key="19">
    <source>
        <dbReference type="Pfam" id="PF02275"/>
    </source>
</evidence>
<feature type="domain" description="Acid ceramidase N-terminal" evidence="20">
    <location>
        <begin position="71"/>
        <end position="130"/>
    </location>
</feature>
<evidence type="ECO:0000256" key="8">
    <source>
        <dbReference type="ARBA" id="ARBA00022729"/>
    </source>
</evidence>
<evidence type="ECO:0000256" key="14">
    <source>
        <dbReference type="ARBA" id="ARBA00023228"/>
    </source>
</evidence>
<evidence type="ECO:0000256" key="6">
    <source>
        <dbReference type="ARBA" id="ARBA00011891"/>
    </source>
</evidence>
<name>A0A6P8ZYW6_THRPL</name>
<feature type="signal peptide" evidence="18">
    <location>
        <begin position="1"/>
        <end position="27"/>
    </location>
</feature>
<evidence type="ECO:0000256" key="13">
    <source>
        <dbReference type="ARBA" id="ARBA00023180"/>
    </source>
</evidence>
<dbReference type="InterPro" id="IPR029130">
    <property type="entry name" value="Acid_ceramidase_N"/>
</dbReference>
<proteinExistence type="inferred from homology"/>
<dbReference type="Pfam" id="PF02275">
    <property type="entry name" value="CBAH"/>
    <property type="match status" value="1"/>
</dbReference>
<accession>A0A6P8ZYW6</accession>
<evidence type="ECO:0000256" key="12">
    <source>
        <dbReference type="ARBA" id="ARBA00023157"/>
    </source>
</evidence>
<comment type="pathway">
    <text evidence="4">Sphingolipid metabolism.</text>
</comment>
<dbReference type="InParanoid" id="A0A6P8ZYW6"/>
<evidence type="ECO:0000256" key="3">
    <source>
        <dbReference type="ARBA" id="ARBA00004760"/>
    </source>
</evidence>
<dbReference type="InterPro" id="IPR016699">
    <property type="entry name" value="Acid_ceramidase-like"/>
</dbReference>
<keyword evidence="14" id="KW-0458">Lysosome</keyword>
<protein>
    <recommendedName>
        <fullName evidence="15">Acid ceramidase</fullName>
        <ecNumber evidence="6">3.5.1.23</ecNumber>
    </recommendedName>
</protein>
<comment type="subcellular location">
    <subcellularLocation>
        <location evidence="1">Lysosome</location>
    </subcellularLocation>
    <subcellularLocation>
        <location evidence="2">Secreted</location>
    </subcellularLocation>
</comment>
<feature type="chain" id="PRO_5028175127" description="Acid ceramidase" evidence="18">
    <location>
        <begin position="28"/>
        <end position="420"/>
    </location>
</feature>
<evidence type="ECO:0000256" key="15">
    <source>
        <dbReference type="ARBA" id="ARBA00040588"/>
    </source>
</evidence>
<keyword evidence="11 16" id="KW-0443">Lipid metabolism</keyword>
<dbReference type="KEGG" id="tpal:117651021"/>
<dbReference type="GO" id="GO:0016020">
    <property type="term" value="C:membrane"/>
    <property type="evidence" value="ECO:0007669"/>
    <property type="project" value="GOC"/>
</dbReference>
<sequence>MFYLAKKMEIWWLHFLLVVLMSSTMLADMGRQKGNIKAALNFSHMENIRPSNFTPFDHCETAVVPPSSLDIPEYIINLDLPPRERWRKLVQDKKEGIITLIENMKNNSDLLFGKSVFWMVDHVLPLLTKTLPKEYREELIGISEATGVGIGEITLFNVFYEFFSACTSIVAQSDSGVMFHGRNLDFGLFLGWDPLNHTWQTTSLLKPLVVQLRFVRGNNTVYRAVNYAGYTGVLTALKPKKFTLTIDERFRINGGYVGIIEWISGMRNQQWIGFLTRQVMEKCNSFTCAQKMLAKPSLVAPVYFILSGISSKEGCIITRGRNSFNIWPLGQKQKKQMGNWFLVQTNFDQWRDPPFYDDRRNPAIHCMDQLGNKDVPQSLVNVLSTRPVLNKLTTYTAVMSAEKDMLKVWIQSCPDPCWPW</sequence>
<keyword evidence="21" id="KW-1185">Reference proteome</keyword>
<dbReference type="OrthoDB" id="5273684at2759"/>
<evidence type="ECO:0000256" key="5">
    <source>
        <dbReference type="ARBA" id="ARBA00005730"/>
    </source>
</evidence>
<evidence type="ECO:0000256" key="16">
    <source>
        <dbReference type="PIRNR" id="PIRNR017632"/>
    </source>
</evidence>
<dbReference type="GO" id="GO:0017040">
    <property type="term" value="F:N-acylsphingosine amidohydrolase activity"/>
    <property type="evidence" value="ECO:0007669"/>
    <property type="project" value="UniProtKB-EC"/>
</dbReference>